<keyword evidence="16" id="KW-1185">Reference proteome</keyword>
<dbReference type="Pfam" id="PF10099">
    <property type="entry name" value="RskA_C"/>
    <property type="match status" value="1"/>
</dbReference>
<gene>
    <name evidence="15" type="ORF">GCM10020366_50710</name>
</gene>
<evidence type="ECO:0000256" key="4">
    <source>
        <dbReference type="ARBA" id="ARBA00022692"/>
    </source>
</evidence>
<evidence type="ECO:0000256" key="9">
    <source>
        <dbReference type="ARBA" id="ARBA00029829"/>
    </source>
</evidence>
<keyword evidence="8" id="KW-0804">Transcription</keyword>
<evidence type="ECO:0000256" key="5">
    <source>
        <dbReference type="ARBA" id="ARBA00022989"/>
    </source>
</evidence>
<evidence type="ECO:0000313" key="16">
    <source>
        <dbReference type="Proteomes" id="UP001500483"/>
    </source>
</evidence>
<dbReference type="PANTHER" id="PTHR37461">
    <property type="entry name" value="ANTI-SIGMA-K FACTOR RSKA"/>
    <property type="match status" value="1"/>
</dbReference>
<keyword evidence="3" id="KW-1003">Cell membrane</keyword>
<name>A0ABP6RX71_9PSEU</name>
<dbReference type="InterPro" id="IPR018764">
    <property type="entry name" value="RskA_C"/>
</dbReference>
<feature type="domain" description="Anti-sigma-K factor RskA N-terminal" evidence="14">
    <location>
        <begin position="6"/>
        <end position="47"/>
    </location>
</feature>
<evidence type="ECO:0000256" key="8">
    <source>
        <dbReference type="ARBA" id="ARBA00023163"/>
    </source>
</evidence>
<reference evidence="16" key="1">
    <citation type="journal article" date="2019" name="Int. J. Syst. Evol. Microbiol.">
        <title>The Global Catalogue of Microorganisms (GCM) 10K type strain sequencing project: providing services to taxonomists for standard genome sequencing and annotation.</title>
        <authorList>
            <consortium name="The Broad Institute Genomics Platform"/>
            <consortium name="The Broad Institute Genome Sequencing Center for Infectious Disease"/>
            <person name="Wu L."/>
            <person name="Ma J."/>
        </authorList>
    </citation>
    <scope>NUCLEOTIDE SEQUENCE [LARGE SCALE GENOMIC DNA]</scope>
    <source>
        <strain evidence="16">JCM 9687</strain>
    </source>
</reference>
<dbReference type="InterPro" id="IPR051474">
    <property type="entry name" value="Anti-sigma-K/W_factor"/>
</dbReference>
<organism evidence="15 16">
    <name type="scientific">Saccharopolyspora gregorii</name>
    <dbReference type="NCBI Taxonomy" id="33914"/>
    <lineage>
        <taxon>Bacteria</taxon>
        <taxon>Bacillati</taxon>
        <taxon>Actinomycetota</taxon>
        <taxon>Actinomycetes</taxon>
        <taxon>Pseudonocardiales</taxon>
        <taxon>Pseudonocardiaceae</taxon>
        <taxon>Saccharopolyspora</taxon>
    </lineage>
</organism>
<protein>
    <recommendedName>
        <fullName evidence="10">Regulator of SigK</fullName>
    </recommendedName>
    <alternativeName>
        <fullName evidence="9">Sigma-K anti-sigma factor RskA</fullName>
    </alternativeName>
</protein>
<dbReference type="RefSeq" id="WP_258342567.1">
    <property type="nucleotide sequence ID" value="NZ_BAAAYK010000038.1"/>
</dbReference>
<sequence length="254" mass="26306">MSTDLATLTGAYAVDALPDDERAEFEAHLNSCEDCAQEVQELREAAARLGSAEQSAPPEALKQRVLAEIAQTRQDPPPPADLAAHAAKRRRRYSWATRLSVAAAAVGVALAAVFGVVAVRAQQELDAARDRMTAAGTRGAEISAVLQAPDARVINTPGPDGMRATTVLSHAQGKAMFMATGMAPPPADRAYQVWFIEPGGSATSAGMLTAAGADDTEPLIAAMPPDTAQLGVTVEPEGGSPAPTTTPILMLPTT</sequence>
<keyword evidence="5 12" id="KW-1133">Transmembrane helix</keyword>
<feature type="transmembrane region" description="Helical" evidence="12">
    <location>
        <begin position="99"/>
        <end position="119"/>
    </location>
</feature>
<evidence type="ECO:0000256" key="10">
    <source>
        <dbReference type="ARBA" id="ARBA00030803"/>
    </source>
</evidence>
<comment type="subcellular location">
    <subcellularLocation>
        <location evidence="2">Cell membrane</location>
    </subcellularLocation>
    <subcellularLocation>
        <location evidence="1">Membrane</location>
        <topology evidence="1">Single-pass membrane protein</topology>
    </subcellularLocation>
</comment>
<dbReference type="EMBL" id="BAAAYK010000038">
    <property type="protein sequence ID" value="GAA3362506.1"/>
    <property type="molecule type" value="Genomic_DNA"/>
</dbReference>
<dbReference type="PANTHER" id="PTHR37461:SF1">
    <property type="entry name" value="ANTI-SIGMA-K FACTOR RSKA"/>
    <property type="match status" value="1"/>
</dbReference>
<dbReference type="Proteomes" id="UP001500483">
    <property type="component" value="Unassembled WGS sequence"/>
</dbReference>
<evidence type="ECO:0000256" key="6">
    <source>
        <dbReference type="ARBA" id="ARBA00023015"/>
    </source>
</evidence>
<proteinExistence type="predicted"/>
<feature type="compositionally biased region" description="Low complexity" evidence="11">
    <location>
        <begin position="241"/>
        <end position="254"/>
    </location>
</feature>
<keyword evidence="7 12" id="KW-0472">Membrane</keyword>
<feature type="region of interest" description="Disordered" evidence="11">
    <location>
        <begin position="235"/>
        <end position="254"/>
    </location>
</feature>
<evidence type="ECO:0000256" key="11">
    <source>
        <dbReference type="SAM" id="MobiDB-lite"/>
    </source>
</evidence>
<evidence type="ECO:0000256" key="12">
    <source>
        <dbReference type="SAM" id="Phobius"/>
    </source>
</evidence>
<keyword evidence="6" id="KW-0805">Transcription regulation</keyword>
<evidence type="ECO:0000256" key="3">
    <source>
        <dbReference type="ARBA" id="ARBA00022475"/>
    </source>
</evidence>
<comment type="caution">
    <text evidence="15">The sequence shown here is derived from an EMBL/GenBank/DDBJ whole genome shotgun (WGS) entry which is preliminary data.</text>
</comment>
<evidence type="ECO:0000256" key="7">
    <source>
        <dbReference type="ARBA" id="ARBA00023136"/>
    </source>
</evidence>
<evidence type="ECO:0000259" key="13">
    <source>
        <dbReference type="Pfam" id="PF10099"/>
    </source>
</evidence>
<evidence type="ECO:0000256" key="1">
    <source>
        <dbReference type="ARBA" id="ARBA00004167"/>
    </source>
</evidence>
<dbReference type="InterPro" id="IPR053877">
    <property type="entry name" value="RskA_N"/>
</dbReference>
<dbReference type="Pfam" id="PF22618">
    <property type="entry name" value="RskA_N"/>
    <property type="match status" value="1"/>
</dbReference>
<dbReference type="Gene3D" id="1.10.10.1320">
    <property type="entry name" value="Anti-sigma factor, zinc-finger domain"/>
    <property type="match status" value="1"/>
</dbReference>
<dbReference type="InterPro" id="IPR041916">
    <property type="entry name" value="Anti_sigma_zinc_sf"/>
</dbReference>
<keyword evidence="4 12" id="KW-0812">Transmembrane</keyword>
<feature type="domain" description="Anti-sigma K factor RskA C-terminal" evidence="13">
    <location>
        <begin position="102"/>
        <end position="248"/>
    </location>
</feature>
<evidence type="ECO:0000259" key="14">
    <source>
        <dbReference type="Pfam" id="PF22618"/>
    </source>
</evidence>
<evidence type="ECO:0000256" key="2">
    <source>
        <dbReference type="ARBA" id="ARBA00004236"/>
    </source>
</evidence>
<accession>A0ABP6RX71</accession>
<evidence type="ECO:0000313" key="15">
    <source>
        <dbReference type="EMBL" id="GAA3362506.1"/>
    </source>
</evidence>